<keyword evidence="3" id="KW-1185">Reference proteome</keyword>
<gene>
    <name evidence="2" type="primary">TDEL0A06260</name>
    <name evidence="2" type="ORF">TDEL_0A06260</name>
</gene>
<dbReference type="RefSeq" id="XP_003679169.1">
    <property type="nucleotide sequence ID" value="XM_003679121.1"/>
</dbReference>
<dbReference type="GO" id="GO:1903473">
    <property type="term" value="P:positive regulation of mitotic actomyosin contractile ring contraction"/>
    <property type="evidence" value="ECO:0007669"/>
    <property type="project" value="EnsemblFungi"/>
</dbReference>
<feature type="compositionally biased region" description="Polar residues" evidence="1">
    <location>
        <begin position="545"/>
        <end position="559"/>
    </location>
</feature>
<dbReference type="EMBL" id="HE616742">
    <property type="protein sequence ID" value="CCE89958.1"/>
    <property type="molecule type" value="Genomic_DNA"/>
</dbReference>
<dbReference type="GO" id="GO:0005886">
    <property type="term" value="C:plasma membrane"/>
    <property type="evidence" value="ECO:0007669"/>
    <property type="project" value="EnsemblFungi"/>
</dbReference>
<dbReference type="InParanoid" id="G8ZMW4"/>
<accession>G8ZMW4</accession>
<dbReference type="HOGENOM" id="CLU_385965_0_0_1"/>
<dbReference type="KEGG" id="tdl:TDEL_0A06260"/>
<dbReference type="GeneID" id="11503364"/>
<evidence type="ECO:0008006" key="4">
    <source>
        <dbReference type="Google" id="ProtNLM"/>
    </source>
</evidence>
<dbReference type="GO" id="GO:0098841">
    <property type="term" value="P:protein localization to cell division site after cytokinesis"/>
    <property type="evidence" value="ECO:0007669"/>
    <property type="project" value="EnsemblFungi"/>
</dbReference>
<dbReference type="eggNOG" id="ENOG502R02U">
    <property type="taxonomic scope" value="Eukaryota"/>
</dbReference>
<name>G8ZMW4_TORDE</name>
<feature type="compositionally biased region" description="Basic and acidic residues" evidence="1">
    <location>
        <begin position="290"/>
        <end position="305"/>
    </location>
</feature>
<dbReference type="Proteomes" id="UP000005627">
    <property type="component" value="Chromosome 1"/>
</dbReference>
<proteinExistence type="predicted"/>
<sequence length="613" mass="68430">MIIRAPTRTKTKSFNGRQMAFKFPSTDSLQDVRLDEYHLNNHHLLNDNVGKCNDDAASQILSDYTSASNTNTQSGHSSNGYYSFANISDNTTSSAKVNNANHRQSVISNDPNRASDVRGSVTPLLEPLSDEAHDDNRSSPRLGMSPMEMIPENNGFSSYSTVFQSIPTAANISYDISSSISSAKSQESERTSVRKFQPNRLQGTPVMTRVGSIHSTRSSLSYNRNRTSLKRSKAVRCKGGLLQYFQLLRLKFKKQLRKLICGIRERISKKKMGKSSGYRSGKPLIKRSSKAGDSHRNSERNDLRSSHLKRTQRYVSNLQRSMSNKSLQPVLVPKTNLISPPKHQDINGAEKEHKITSNPTTSLRRTKSSIRRAASVINTSPGPKTPSEAELRAPDEEKTHIEHNNKKSGLVRSAGCKSLNSLARQPSIVVKNKVIPLSMHHYPIEEEDDDEEDEYVISTNSMRPLTPLESVSSDNESFTDAEEPSEHPEQLSQALNHYFRVIIARRILMKLQIAEYQQSGLKRSYLNAIESIIKEYDSESNVSDLFNSLGSTNPTTDDTSGQEEQADETDRSIEFSVQSPFGSVTRLRHKGSTISLSPGNLRRSLTMPIGVKV</sequence>
<dbReference type="GO" id="GO:0032177">
    <property type="term" value="C:cellular bud neck split septin rings"/>
    <property type="evidence" value="ECO:0007669"/>
    <property type="project" value="EnsemblFungi"/>
</dbReference>
<evidence type="ECO:0000313" key="2">
    <source>
        <dbReference type="EMBL" id="CCE89958.1"/>
    </source>
</evidence>
<evidence type="ECO:0000313" key="3">
    <source>
        <dbReference type="Proteomes" id="UP000005627"/>
    </source>
</evidence>
<feature type="compositionally biased region" description="Polar residues" evidence="1">
    <location>
        <begin position="460"/>
        <end position="476"/>
    </location>
</feature>
<dbReference type="AlphaFoldDB" id="G8ZMW4"/>
<reference evidence="2 3" key="1">
    <citation type="journal article" date="2011" name="Proc. Natl. Acad. Sci. U.S.A.">
        <title>Evolutionary erosion of yeast sex chromosomes by mating-type switching accidents.</title>
        <authorList>
            <person name="Gordon J.L."/>
            <person name="Armisen D."/>
            <person name="Proux-Wera E."/>
            <person name="Oheigeartaigh S.S."/>
            <person name="Byrne K.P."/>
            <person name="Wolfe K.H."/>
        </authorList>
    </citation>
    <scope>NUCLEOTIDE SEQUENCE [LARGE SCALE GENOMIC DNA]</scope>
    <source>
        <strain evidence="3">ATCC 10662 / CBS 1146 / NBRC 0425 / NCYC 2629 / NRRL Y-866</strain>
    </source>
</reference>
<feature type="region of interest" description="Disordered" evidence="1">
    <location>
        <begin position="460"/>
        <end position="490"/>
    </location>
</feature>
<dbReference type="FunCoup" id="G8ZMW4">
    <property type="interactions" value="45"/>
</dbReference>
<dbReference type="GO" id="GO:0032174">
    <property type="term" value="C:cellular bud neck septin collar"/>
    <property type="evidence" value="ECO:0007669"/>
    <property type="project" value="EnsemblFungi"/>
</dbReference>
<dbReference type="STRING" id="1076872.G8ZMW4"/>
<feature type="region of interest" description="Disordered" evidence="1">
    <location>
        <begin position="270"/>
        <end position="310"/>
    </location>
</feature>
<protein>
    <recommendedName>
        <fullName evidence="4">Altered inheritance of mitochondria protein 44</fullName>
    </recommendedName>
</protein>
<dbReference type="GO" id="GO:1990344">
    <property type="term" value="P:secondary cell septum biogenesis"/>
    <property type="evidence" value="ECO:0007669"/>
    <property type="project" value="EnsemblFungi"/>
</dbReference>
<feature type="region of interest" description="Disordered" evidence="1">
    <location>
        <begin position="545"/>
        <end position="572"/>
    </location>
</feature>
<dbReference type="GO" id="GO:0005637">
    <property type="term" value="C:nuclear inner membrane"/>
    <property type="evidence" value="ECO:0007669"/>
    <property type="project" value="EnsemblFungi"/>
</dbReference>
<dbReference type="GO" id="GO:0045185">
    <property type="term" value="P:maintenance of protein location"/>
    <property type="evidence" value="ECO:0007669"/>
    <property type="project" value="EnsemblFungi"/>
</dbReference>
<organism evidence="2 3">
    <name type="scientific">Torulaspora delbrueckii</name>
    <name type="common">Yeast</name>
    <name type="synonym">Candida colliculosa</name>
    <dbReference type="NCBI Taxonomy" id="4950"/>
    <lineage>
        <taxon>Eukaryota</taxon>
        <taxon>Fungi</taxon>
        <taxon>Dikarya</taxon>
        <taxon>Ascomycota</taxon>
        <taxon>Saccharomycotina</taxon>
        <taxon>Saccharomycetes</taxon>
        <taxon>Saccharomycetales</taxon>
        <taxon>Saccharomycetaceae</taxon>
        <taxon>Torulaspora</taxon>
    </lineage>
</organism>
<feature type="region of interest" description="Disordered" evidence="1">
    <location>
        <begin position="183"/>
        <end position="203"/>
    </location>
</feature>
<dbReference type="OrthoDB" id="4065285at2759"/>
<dbReference type="GO" id="GO:1901900">
    <property type="term" value="P:regulation of protein localization to cell division site"/>
    <property type="evidence" value="ECO:0007669"/>
    <property type="project" value="EnsemblFungi"/>
</dbReference>
<evidence type="ECO:0000256" key="1">
    <source>
        <dbReference type="SAM" id="MobiDB-lite"/>
    </source>
</evidence>